<dbReference type="GeneID" id="111300244"/>
<dbReference type="KEGG" id="dzi:111300244"/>
<gene>
    <name evidence="2" type="primary">LOC111300244</name>
</gene>
<proteinExistence type="predicted"/>
<accession>A0A6P5ZGI7</accession>
<name>A0A6P5ZGI7_DURZI</name>
<evidence type="ECO:0000313" key="1">
    <source>
        <dbReference type="Proteomes" id="UP000515121"/>
    </source>
</evidence>
<sequence length="112" mass="12310">MTGKKQVERKVIGKKHQRLSPRKLDLKKEMEGVKLLGGLVAGVTTVQTELTEVMDGLLKPEGNTNANLEGLQITAHQIRQVNILGAELNAMVQDYLYGLLHVLDQAGEDKGH</sequence>
<organism evidence="1 2">
    <name type="scientific">Durio zibethinus</name>
    <name type="common">Durian</name>
    <dbReference type="NCBI Taxonomy" id="66656"/>
    <lineage>
        <taxon>Eukaryota</taxon>
        <taxon>Viridiplantae</taxon>
        <taxon>Streptophyta</taxon>
        <taxon>Embryophyta</taxon>
        <taxon>Tracheophyta</taxon>
        <taxon>Spermatophyta</taxon>
        <taxon>Magnoliopsida</taxon>
        <taxon>eudicotyledons</taxon>
        <taxon>Gunneridae</taxon>
        <taxon>Pentapetalae</taxon>
        <taxon>rosids</taxon>
        <taxon>malvids</taxon>
        <taxon>Malvales</taxon>
        <taxon>Malvaceae</taxon>
        <taxon>Helicteroideae</taxon>
        <taxon>Durio</taxon>
    </lineage>
</organism>
<dbReference type="Proteomes" id="UP000515121">
    <property type="component" value="Unplaced"/>
</dbReference>
<keyword evidence="1" id="KW-1185">Reference proteome</keyword>
<dbReference type="RefSeq" id="XP_022751615.1">
    <property type="nucleotide sequence ID" value="XM_022895880.1"/>
</dbReference>
<protein>
    <submittedName>
        <fullName evidence="2">Uncharacterized protein LOC111300244</fullName>
    </submittedName>
</protein>
<evidence type="ECO:0000313" key="2">
    <source>
        <dbReference type="RefSeq" id="XP_022751615.1"/>
    </source>
</evidence>
<dbReference type="AlphaFoldDB" id="A0A6P5ZGI7"/>
<reference evidence="2" key="1">
    <citation type="submission" date="2025-08" db="UniProtKB">
        <authorList>
            <consortium name="RefSeq"/>
        </authorList>
    </citation>
    <scope>IDENTIFICATION</scope>
    <source>
        <tissue evidence="2">Fruit stalk</tissue>
    </source>
</reference>
<dbReference type="OrthoDB" id="1012364at2759"/>